<dbReference type="InterPro" id="IPR050469">
    <property type="entry name" value="Diguanylate_Cyclase"/>
</dbReference>
<accession>A0A363D3G3</accession>
<dbReference type="NCBIfam" id="TIGR00229">
    <property type="entry name" value="sensory_box"/>
    <property type="match status" value="2"/>
</dbReference>
<dbReference type="CDD" id="cd00130">
    <property type="entry name" value="PAS"/>
    <property type="match status" value="2"/>
</dbReference>
<proteinExistence type="predicted"/>
<keyword evidence="3" id="KW-0472">Membrane</keyword>
<dbReference type="Proteomes" id="UP000251135">
    <property type="component" value="Unassembled WGS sequence"/>
</dbReference>
<dbReference type="SMART" id="SM00267">
    <property type="entry name" value="GGDEF"/>
    <property type="match status" value="1"/>
</dbReference>
<dbReference type="Pfam" id="PF14827">
    <property type="entry name" value="dCache_3"/>
    <property type="match status" value="1"/>
</dbReference>
<dbReference type="PROSITE" id="PS50113">
    <property type="entry name" value="PAC"/>
    <property type="match status" value="2"/>
</dbReference>
<dbReference type="Pfam" id="PF00990">
    <property type="entry name" value="GGDEF"/>
    <property type="match status" value="1"/>
</dbReference>
<comment type="caution">
    <text evidence="7">The sequence shown here is derived from an EMBL/GenBank/DDBJ whole genome shotgun (WGS) entry which is preliminary data.</text>
</comment>
<keyword evidence="3" id="KW-0812">Transmembrane</keyword>
<feature type="domain" description="PAS" evidence="4">
    <location>
        <begin position="473"/>
        <end position="548"/>
    </location>
</feature>
<evidence type="ECO:0000259" key="6">
    <source>
        <dbReference type="PROSITE" id="PS50887"/>
    </source>
</evidence>
<dbReference type="FunFam" id="3.30.70.270:FF:000001">
    <property type="entry name" value="Diguanylate cyclase domain protein"/>
    <property type="match status" value="1"/>
</dbReference>
<feature type="domain" description="PAS" evidence="4">
    <location>
        <begin position="345"/>
        <end position="417"/>
    </location>
</feature>
<dbReference type="EC" id="2.7.7.65" evidence="1"/>
<dbReference type="Pfam" id="PF08447">
    <property type="entry name" value="PAS_3"/>
    <property type="match status" value="2"/>
</dbReference>
<dbReference type="InterPro" id="IPR035965">
    <property type="entry name" value="PAS-like_dom_sf"/>
</dbReference>
<evidence type="ECO:0000313" key="8">
    <source>
        <dbReference type="Proteomes" id="UP000251135"/>
    </source>
</evidence>
<dbReference type="EMBL" id="MUXE01000003">
    <property type="protein sequence ID" value="PUE65844.1"/>
    <property type="molecule type" value="Genomic_DNA"/>
</dbReference>
<dbReference type="PANTHER" id="PTHR45138:SF9">
    <property type="entry name" value="DIGUANYLATE CYCLASE DGCM-RELATED"/>
    <property type="match status" value="1"/>
</dbReference>
<feature type="domain" description="GGDEF" evidence="6">
    <location>
        <begin position="756"/>
        <end position="883"/>
    </location>
</feature>
<dbReference type="NCBIfam" id="TIGR00254">
    <property type="entry name" value="GGDEF"/>
    <property type="match status" value="1"/>
</dbReference>
<dbReference type="Gene3D" id="3.30.450.20">
    <property type="entry name" value="PAS domain"/>
    <property type="match status" value="2"/>
</dbReference>
<protein>
    <recommendedName>
        <fullName evidence="1">diguanylate cyclase</fullName>
        <ecNumber evidence="1">2.7.7.65</ecNumber>
    </recommendedName>
</protein>
<sequence>MKKKFIFILSFFFICLFFTYVIFTLIENRKKEHLDAEKKIIEVTYNTIIEAYKVYSNIIYFNKLNTKETKSILENVYTSSIEEQETIRKNLYEHLIDMYNNMEDYKLKQLHFHLKNNDSFLRFHRPTKYGDNLAEVRHTVAFVNEYQKPISGFEEGRIYNGYRFVYPLIYKDKYLGSVETSVSMESIMNDLRKELSSDLSFIIKKSVVDNTVFKEEKDNYISCSINEDFYHERSISENENETMGAILKEYFEKNPTQSKKNLHSGEIFNFYSFYENNYYITTYLPIKNVVSDQTVAYIIVLNKHNDLHDFIVQYFLFLAILIFLTLFVIYFVYRIDRTKTQLFKKEKVLKEVQKIAQLGYWEFDVVKKKLRWSDEVYHIFGFEPKEFEASYENFIKYTHPEDIEKVSKAYDDSIKNKTNYQVEHRIITKNGEIKYVEEECRHTFDEYGEVIQSLGTIHDLTSIKLYQLKIKKTKEQFESLVSHIPDMIYRCKIDDNFTMLYVNNAIETITGYKIDEIRFNRVVSFASIIHINDLTMVRKNINLMLKNNTLNIDLEYRIISKDGRIIWINDNIQLINDEHHSYFEGVISDITAQKVAYDKLYKFIDTQDNMVILTTGKNIEFANKKFFQFLGFKTIEEYKINHKCISDLFTEDEKFFNLSLVKENENWVNIIQTLSHRKRVVAIRGINGLTHAFSVTINKFEDAIYIVSFTDISDTMLENIKLEEKTLRDKLTNAYNREFFENNYERLIETFESEDMYFGLAMIDIDNFKNINDSFGHNVGDEILINLVSIIGKTSRNDDILIRWGGEEFIMILKISSENGLNIALENIRKTIEESKIDDLPVITCSFGGTLYKNNEPVNDTIKRADEALYVAKENGKNKVILK</sequence>
<dbReference type="SMART" id="SM00086">
    <property type="entry name" value="PAC"/>
    <property type="match status" value="2"/>
</dbReference>
<comment type="catalytic activity">
    <reaction evidence="2">
        <text>2 GTP = 3',3'-c-di-GMP + 2 diphosphate</text>
        <dbReference type="Rhea" id="RHEA:24898"/>
        <dbReference type="ChEBI" id="CHEBI:33019"/>
        <dbReference type="ChEBI" id="CHEBI:37565"/>
        <dbReference type="ChEBI" id="CHEBI:58805"/>
        <dbReference type="EC" id="2.7.7.65"/>
    </reaction>
</comment>
<dbReference type="OrthoDB" id="5347817at2"/>
<evidence type="ECO:0000259" key="4">
    <source>
        <dbReference type="PROSITE" id="PS50112"/>
    </source>
</evidence>
<dbReference type="AlphaFoldDB" id="A0A363D3G3"/>
<evidence type="ECO:0000259" key="5">
    <source>
        <dbReference type="PROSITE" id="PS50113"/>
    </source>
</evidence>
<dbReference type="InterPro" id="IPR013655">
    <property type="entry name" value="PAS_fold_3"/>
</dbReference>
<dbReference type="CDD" id="cd01949">
    <property type="entry name" value="GGDEF"/>
    <property type="match status" value="1"/>
</dbReference>
<dbReference type="InterPro" id="IPR043128">
    <property type="entry name" value="Rev_trsase/Diguanyl_cyclase"/>
</dbReference>
<dbReference type="Gene3D" id="3.30.70.270">
    <property type="match status" value="1"/>
</dbReference>
<dbReference type="InterPro" id="IPR029787">
    <property type="entry name" value="Nucleotide_cyclase"/>
</dbReference>
<keyword evidence="3" id="KW-1133">Transmembrane helix</keyword>
<dbReference type="SMART" id="SM00091">
    <property type="entry name" value="PAS"/>
    <property type="match status" value="3"/>
</dbReference>
<evidence type="ECO:0000313" key="7">
    <source>
        <dbReference type="EMBL" id="PUE65844.1"/>
    </source>
</evidence>
<evidence type="ECO:0000256" key="2">
    <source>
        <dbReference type="ARBA" id="ARBA00034247"/>
    </source>
</evidence>
<reference evidence="7 8" key="1">
    <citation type="submission" date="2017-02" db="EMBL/GenBank/DDBJ databases">
        <title>Arcobacter caeni sp. nov, a new Arcobacter species isolated from reclaimed water.</title>
        <authorList>
            <person name="Figueras M.J."/>
            <person name="Perez-Cataluna A."/>
            <person name="Salas-Masso N."/>
        </authorList>
    </citation>
    <scope>NUCLEOTIDE SEQUENCE [LARGE SCALE GENOMIC DNA]</scope>
    <source>
        <strain evidence="7 8">RW17-10</strain>
    </source>
</reference>
<feature type="transmembrane region" description="Helical" evidence="3">
    <location>
        <begin position="311"/>
        <end position="333"/>
    </location>
</feature>
<dbReference type="PANTHER" id="PTHR45138">
    <property type="entry name" value="REGULATORY COMPONENTS OF SENSORY TRANSDUCTION SYSTEM"/>
    <property type="match status" value="1"/>
</dbReference>
<dbReference type="InterPro" id="IPR000160">
    <property type="entry name" value="GGDEF_dom"/>
</dbReference>
<dbReference type="InterPro" id="IPR029150">
    <property type="entry name" value="dCache_3"/>
</dbReference>
<evidence type="ECO:0000256" key="3">
    <source>
        <dbReference type="SAM" id="Phobius"/>
    </source>
</evidence>
<dbReference type="SUPFAM" id="SSF55785">
    <property type="entry name" value="PYP-like sensor domain (PAS domain)"/>
    <property type="match status" value="2"/>
</dbReference>
<dbReference type="Pfam" id="PF13188">
    <property type="entry name" value="PAS_8"/>
    <property type="match status" value="1"/>
</dbReference>
<dbReference type="Gene3D" id="2.10.70.100">
    <property type="match status" value="1"/>
</dbReference>
<feature type="transmembrane region" description="Helical" evidence="3">
    <location>
        <begin position="6"/>
        <end position="26"/>
    </location>
</feature>
<dbReference type="PROSITE" id="PS50112">
    <property type="entry name" value="PAS"/>
    <property type="match status" value="2"/>
</dbReference>
<organism evidence="7 8">
    <name type="scientific">Arcobacter caeni</name>
    <dbReference type="NCBI Taxonomy" id="1912877"/>
    <lineage>
        <taxon>Bacteria</taxon>
        <taxon>Pseudomonadati</taxon>
        <taxon>Campylobacterota</taxon>
        <taxon>Epsilonproteobacteria</taxon>
        <taxon>Campylobacterales</taxon>
        <taxon>Arcobacteraceae</taxon>
        <taxon>Arcobacter</taxon>
    </lineage>
</organism>
<dbReference type="GO" id="GO:0052621">
    <property type="term" value="F:diguanylate cyclase activity"/>
    <property type="evidence" value="ECO:0007669"/>
    <property type="project" value="UniProtKB-EC"/>
</dbReference>
<gene>
    <name evidence="7" type="ORF">B0174_03190</name>
</gene>
<dbReference type="SUPFAM" id="SSF55073">
    <property type="entry name" value="Nucleotide cyclase"/>
    <property type="match status" value="1"/>
</dbReference>
<keyword evidence="8" id="KW-1185">Reference proteome</keyword>
<dbReference type="InterPro" id="IPR001610">
    <property type="entry name" value="PAC"/>
</dbReference>
<evidence type="ECO:0000256" key="1">
    <source>
        <dbReference type="ARBA" id="ARBA00012528"/>
    </source>
</evidence>
<dbReference type="InterPro" id="IPR000700">
    <property type="entry name" value="PAS-assoc_C"/>
</dbReference>
<feature type="domain" description="PAC" evidence="5">
    <location>
        <begin position="420"/>
        <end position="472"/>
    </location>
</feature>
<name>A0A363D3G3_9BACT</name>
<dbReference type="RefSeq" id="WP_108558206.1">
    <property type="nucleotide sequence ID" value="NZ_MUXE01000003.1"/>
</dbReference>
<feature type="domain" description="PAC" evidence="5">
    <location>
        <begin position="552"/>
        <end position="602"/>
    </location>
</feature>
<dbReference type="PROSITE" id="PS50887">
    <property type="entry name" value="GGDEF"/>
    <property type="match status" value="1"/>
</dbReference>
<dbReference type="InterPro" id="IPR000014">
    <property type="entry name" value="PAS"/>
</dbReference>